<name>A0A4C1XVT0_EUMVA</name>
<comment type="caution">
    <text evidence="1">The sequence shown here is derived from an EMBL/GenBank/DDBJ whole genome shotgun (WGS) entry which is preliminary data.</text>
</comment>
<sequence length="279" mass="31675">MYRVNVCGEKICEGSPRKSYARRNGGTAREIRKDRTMWKSLPIFLGNRQKLLAIGSVTFLVQRHRCGYESVQTVVTRTSGVELSAEAHPAVDLHNNDGARAGAVWCARAQARVSLDKKEESFAAIRSRRTVDQDRGACVNCAHGTRKHLPLGVIPLRGVASRKIKRKDVSLRFVYVAVRRGAEIAQTQRHNHRGSYQPRQDGGRAQLPALVHRRKLLADALELLRAKNVVLRRAHTYPIAENRSRAWALRRSVKARMKEIRNEEWSNLMEEITTSHETF</sequence>
<dbReference type="EMBL" id="BGZK01000975">
    <property type="protein sequence ID" value="GBP67193.1"/>
    <property type="molecule type" value="Genomic_DNA"/>
</dbReference>
<organism evidence="1 2">
    <name type="scientific">Eumeta variegata</name>
    <name type="common">Bagworm moth</name>
    <name type="synonym">Eumeta japonica</name>
    <dbReference type="NCBI Taxonomy" id="151549"/>
    <lineage>
        <taxon>Eukaryota</taxon>
        <taxon>Metazoa</taxon>
        <taxon>Ecdysozoa</taxon>
        <taxon>Arthropoda</taxon>
        <taxon>Hexapoda</taxon>
        <taxon>Insecta</taxon>
        <taxon>Pterygota</taxon>
        <taxon>Neoptera</taxon>
        <taxon>Endopterygota</taxon>
        <taxon>Lepidoptera</taxon>
        <taxon>Glossata</taxon>
        <taxon>Ditrysia</taxon>
        <taxon>Tineoidea</taxon>
        <taxon>Psychidae</taxon>
        <taxon>Oiketicinae</taxon>
        <taxon>Eumeta</taxon>
    </lineage>
</organism>
<keyword evidence="2" id="KW-1185">Reference proteome</keyword>
<gene>
    <name evidence="1" type="ORF">EVAR_42072_1</name>
</gene>
<dbReference type="Proteomes" id="UP000299102">
    <property type="component" value="Unassembled WGS sequence"/>
</dbReference>
<reference evidence="1 2" key="1">
    <citation type="journal article" date="2019" name="Commun. Biol.">
        <title>The bagworm genome reveals a unique fibroin gene that provides high tensile strength.</title>
        <authorList>
            <person name="Kono N."/>
            <person name="Nakamura H."/>
            <person name="Ohtoshi R."/>
            <person name="Tomita M."/>
            <person name="Numata K."/>
            <person name="Arakawa K."/>
        </authorList>
    </citation>
    <scope>NUCLEOTIDE SEQUENCE [LARGE SCALE GENOMIC DNA]</scope>
</reference>
<dbReference type="OrthoDB" id="7487383at2759"/>
<protein>
    <submittedName>
        <fullName evidence="1">Uncharacterized protein</fullName>
    </submittedName>
</protein>
<accession>A0A4C1XVT0</accession>
<evidence type="ECO:0000313" key="2">
    <source>
        <dbReference type="Proteomes" id="UP000299102"/>
    </source>
</evidence>
<proteinExistence type="predicted"/>
<evidence type="ECO:0000313" key="1">
    <source>
        <dbReference type="EMBL" id="GBP67193.1"/>
    </source>
</evidence>
<dbReference type="AlphaFoldDB" id="A0A4C1XVT0"/>